<dbReference type="AlphaFoldDB" id="A0A5P0YQI6"/>
<evidence type="ECO:0000313" key="2">
    <source>
        <dbReference type="EMBL" id="MBB1258696.1"/>
    </source>
</evidence>
<reference evidence="5" key="2">
    <citation type="submission" date="2020-05" db="EMBL/GenBank/DDBJ databases">
        <title>Classification of alakaliphilic streptomycetes isolated from an alkaline soil next to Lonar Crater, India and a proposal for the recognition of Streptomyces alkaliterrae sp. nov.</title>
        <authorList>
            <person name="Golinska P."/>
        </authorList>
    </citation>
    <scope>NUCLEOTIDE SEQUENCE [LARGE SCALE GENOMIC DNA]</scope>
    <source>
        <strain evidence="5">OF8</strain>
    </source>
</reference>
<protein>
    <submittedName>
        <fullName evidence="3">Uncharacterized protein</fullName>
    </submittedName>
</protein>
<evidence type="ECO:0000313" key="3">
    <source>
        <dbReference type="EMBL" id="MQS02180.1"/>
    </source>
</evidence>
<accession>A0A5P0YQI6</accession>
<dbReference type="RefSeq" id="WP_143647643.1">
    <property type="nucleotide sequence ID" value="NZ_JABJXA010000031.1"/>
</dbReference>
<dbReference type="EMBL" id="VJYK02000076">
    <property type="protein sequence ID" value="MQS02180.1"/>
    <property type="molecule type" value="Genomic_DNA"/>
</dbReference>
<dbReference type="Proteomes" id="UP000517765">
    <property type="component" value="Unassembled WGS sequence"/>
</dbReference>
<evidence type="ECO:0000313" key="5">
    <source>
        <dbReference type="Proteomes" id="UP000517765"/>
    </source>
</evidence>
<dbReference type="Proteomes" id="UP000320857">
    <property type="component" value="Unassembled WGS sequence"/>
</dbReference>
<comment type="caution">
    <text evidence="3">The sequence shown here is derived from an EMBL/GenBank/DDBJ whole genome shotgun (WGS) entry which is preliminary data.</text>
</comment>
<gene>
    <name evidence="3" type="ORF">FNX44_009890</name>
    <name evidence="2" type="ORF">H3147_07610</name>
</gene>
<evidence type="ECO:0000313" key="4">
    <source>
        <dbReference type="Proteomes" id="UP000320857"/>
    </source>
</evidence>
<proteinExistence type="predicted"/>
<dbReference type="EMBL" id="JABJXA010000031">
    <property type="protein sequence ID" value="MBB1258696.1"/>
    <property type="molecule type" value="Genomic_DNA"/>
</dbReference>
<name>A0A5P0YQI6_9ACTN</name>
<sequence length="74" mass="8037">MAKTKKVTFTLPVELPESMKAHTDNVSGHITEPAERAERRRLLRGALDGYRREFGEFTGGGDGRGRPPAAAPSS</sequence>
<reference evidence="2" key="3">
    <citation type="journal article" name="Syst. Appl. Microbiol.">
        <title>Streptomyces alkaliterrae sp. nov., isolated from an alkaline soil, and emended descriptions of Streptomyces alkaliphilus, Streptomyces calidiresistens and Streptomyces durbertensis.</title>
        <authorList>
            <person name="Swiecimska M."/>
            <person name="Golinska P."/>
            <person name="Nouioui I."/>
            <person name="Wypij M."/>
            <person name="Rai M."/>
            <person name="Sangal V."/>
            <person name="Goodfellow M."/>
        </authorList>
    </citation>
    <scope>NUCLEOTIDE SEQUENCE</scope>
    <source>
        <strain evidence="2">OF8</strain>
    </source>
</reference>
<reference evidence="3 4" key="1">
    <citation type="submission" date="2019-10" db="EMBL/GenBank/DDBJ databases">
        <title>Streptomyces sp. nov., a novel actinobacterium isolated from alkaline environment.</title>
        <authorList>
            <person name="Golinska P."/>
        </authorList>
    </citation>
    <scope>NUCLEOTIDE SEQUENCE [LARGE SCALE GENOMIC DNA]</scope>
    <source>
        <strain evidence="3 4">OF1</strain>
    </source>
</reference>
<dbReference type="OrthoDB" id="3393846at2"/>
<evidence type="ECO:0000256" key="1">
    <source>
        <dbReference type="SAM" id="MobiDB-lite"/>
    </source>
</evidence>
<keyword evidence="4" id="KW-1185">Reference proteome</keyword>
<organism evidence="3 4">
    <name type="scientific">Streptomyces alkaliterrae</name>
    <dbReference type="NCBI Taxonomy" id="2213162"/>
    <lineage>
        <taxon>Bacteria</taxon>
        <taxon>Bacillati</taxon>
        <taxon>Actinomycetota</taxon>
        <taxon>Actinomycetes</taxon>
        <taxon>Kitasatosporales</taxon>
        <taxon>Streptomycetaceae</taxon>
        <taxon>Streptomyces</taxon>
    </lineage>
</organism>
<feature type="region of interest" description="Disordered" evidence="1">
    <location>
        <begin position="52"/>
        <end position="74"/>
    </location>
</feature>